<dbReference type="Gene3D" id="3.20.80.10">
    <property type="entry name" value="Regulatory factor, effector binding domain"/>
    <property type="match status" value="1"/>
</dbReference>
<sequence>MNYPIVARESMLIAGIDVFTSNEQEFSGEGKIPALWSRFFSEDILAQIPNRVDDVTLVAAYTDIESDENGRYRFVIGTEVSTFEGIPEAFFRGEIPAATYAEFTTEQGPFSKVGLACWQRIWADDTLKARRRYDTDLEIYDLRNMAPESVQFKICVGVAGGTDDA</sequence>
<dbReference type="OrthoDB" id="9801008at2"/>
<dbReference type="InterPro" id="IPR010499">
    <property type="entry name" value="AraC_E-bd"/>
</dbReference>
<dbReference type="InterPro" id="IPR029441">
    <property type="entry name" value="Cass2"/>
</dbReference>
<dbReference type="SMART" id="SM00871">
    <property type="entry name" value="AraC_E_bind"/>
    <property type="match status" value="1"/>
</dbReference>
<comment type="caution">
    <text evidence="2">The sequence shown here is derived from an EMBL/GenBank/DDBJ whole genome shotgun (WGS) entry which is preliminary data.</text>
</comment>
<dbReference type="AlphaFoldDB" id="A0A4Z0WD59"/>
<dbReference type="RefSeq" id="WP_135483546.1">
    <property type="nucleotide sequence ID" value="NZ_SRMF01000004.1"/>
</dbReference>
<gene>
    <name evidence="2" type="ORF">E4656_12165</name>
</gene>
<reference evidence="2 3" key="1">
    <citation type="submission" date="2019-04" db="EMBL/GenBank/DDBJ databases">
        <title>Natronospirillum operosus gen. nov., sp. nov., a haloalkaliphilic satellite isolated from decaying biomass of laboratory culture of cyanobacterium Geitlerinema sp. and proposal of Natronospirillaceae fam. nov. and Saccharospirillaceae fam. nov.</title>
        <authorList>
            <person name="Kevbrin V."/>
            <person name="Boltyanskaya Y."/>
            <person name="Koziaeva V."/>
            <person name="Grouzdev D.S."/>
            <person name="Park M."/>
            <person name="Cho J."/>
        </authorList>
    </citation>
    <scope>NUCLEOTIDE SEQUENCE [LARGE SCALE GENOMIC DNA]</scope>
    <source>
        <strain evidence="2 3">G-116</strain>
    </source>
</reference>
<dbReference type="Proteomes" id="UP000297475">
    <property type="component" value="Unassembled WGS sequence"/>
</dbReference>
<dbReference type="Pfam" id="PF14526">
    <property type="entry name" value="Cass2"/>
    <property type="match status" value="1"/>
</dbReference>
<dbReference type="PANTHER" id="PTHR36444">
    <property type="entry name" value="TRANSCRIPTIONAL REGULATOR PROTEIN YOBU-RELATED"/>
    <property type="match status" value="1"/>
</dbReference>
<evidence type="ECO:0000313" key="3">
    <source>
        <dbReference type="Proteomes" id="UP000297475"/>
    </source>
</evidence>
<proteinExistence type="predicted"/>
<organism evidence="2 3">
    <name type="scientific">Natronospirillum operosum</name>
    <dbReference type="NCBI Taxonomy" id="2759953"/>
    <lineage>
        <taxon>Bacteria</taxon>
        <taxon>Pseudomonadati</taxon>
        <taxon>Pseudomonadota</taxon>
        <taxon>Gammaproteobacteria</taxon>
        <taxon>Oceanospirillales</taxon>
        <taxon>Natronospirillaceae</taxon>
        <taxon>Natronospirillum</taxon>
    </lineage>
</organism>
<dbReference type="InterPro" id="IPR011256">
    <property type="entry name" value="Reg_factor_effector_dom_sf"/>
</dbReference>
<evidence type="ECO:0000259" key="1">
    <source>
        <dbReference type="SMART" id="SM00871"/>
    </source>
</evidence>
<keyword evidence="3" id="KW-1185">Reference proteome</keyword>
<protein>
    <submittedName>
        <fullName evidence="2">AraC family transcriptional regulator</fullName>
    </submittedName>
</protein>
<dbReference type="SUPFAM" id="SSF55136">
    <property type="entry name" value="Probable bacterial effector-binding domain"/>
    <property type="match status" value="1"/>
</dbReference>
<evidence type="ECO:0000313" key="2">
    <source>
        <dbReference type="EMBL" id="TGG92874.1"/>
    </source>
</evidence>
<accession>A0A4Z0WD59</accession>
<name>A0A4Z0WD59_9GAMM</name>
<feature type="domain" description="AraC effector-binding" evidence="1">
    <location>
        <begin position="1"/>
        <end position="159"/>
    </location>
</feature>
<dbReference type="InterPro" id="IPR053182">
    <property type="entry name" value="YobU-like_regulator"/>
</dbReference>
<dbReference type="PANTHER" id="PTHR36444:SF2">
    <property type="entry name" value="TRANSCRIPTIONAL REGULATOR PROTEIN YOBU-RELATED"/>
    <property type="match status" value="1"/>
</dbReference>
<dbReference type="EMBL" id="SRMF01000004">
    <property type="protein sequence ID" value="TGG92874.1"/>
    <property type="molecule type" value="Genomic_DNA"/>
</dbReference>